<comment type="subcellular location">
    <subcellularLocation>
        <location evidence="1">Membrane</location>
        <topology evidence="1">Multi-pass membrane protein</topology>
    </subcellularLocation>
</comment>
<feature type="transmembrane region" description="Helical" evidence="6">
    <location>
        <begin position="96"/>
        <end position="123"/>
    </location>
</feature>
<reference evidence="8 9" key="1">
    <citation type="submission" date="2017-11" db="EMBL/GenBank/DDBJ databases">
        <title>Genome sequence of Pseudomonas arsenicoxydans ACM1.</title>
        <authorList>
            <person name="Nascimento F.X."/>
        </authorList>
    </citation>
    <scope>NUCLEOTIDE SEQUENCE [LARGE SCALE GENOMIC DNA]</scope>
    <source>
        <strain evidence="8 9">ACM1</strain>
    </source>
</reference>
<feature type="compositionally biased region" description="Polar residues" evidence="5">
    <location>
        <begin position="475"/>
        <end position="487"/>
    </location>
</feature>
<dbReference type="GO" id="GO:0055085">
    <property type="term" value="P:transmembrane transport"/>
    <property type="evidence" value="ECO:0007669"/>
    <property type="project" value="InterPro"/>
</dbReference>
<feature type="transmembrane region" description="Helical" evidence="6">
    <location>
        <begin position="204"/>
        <end position="227"/>
    </location>
</feature>
<dbReference type="PANTHER" id="PTHR42770:SF11">
    <property type="entry name" value="INNER MEMBRANE TRANSPORT PROTEIN YBAT"/>
    <property type="match status" value="1"/>
</dbReference>
<dbReference type="EMBL" id="CP024767">
    <property type="protein sequence ID" value="QAY85435.1"/>
    <property type="molecule type" value="Genomic_DNA"/>
</dbReference>
<feature type="transmembrane region" description="Helical" evidence="6">
    <location>
        <begin position="368"/>
        <end position="390"/>
    </location>
</feature>
<dbReference type="GO" id="GO:0016020">
    <property type="term" value="C:membrane"/>
    <property type="evidence" value="ECO:0007669"/>
    <property type="project" value="UniProtKB-SubCell"/>
</dbReference>
<name>A0A4P6G242_9PSED</name>
<feature type="transmembrane region" description="Helical" evidence="6">
    <location>
        <begin position="290"/>
        <end position="311"/>
    </location>
</feature>
<dbReference type="InterPro" id="IPR004841">
    <property type="entry name" value="AA-permease/SLC12A_dom"/>
</dbReference>
<feature type="transmembrane region" description="Helical" evidence="6">
    <location>
        <begin position="135"/>
        <end position="153"/>
    </location>
</feature>
<feature type="transmembrane region" description="Helical" evidence="6">
    <location>
        <begin position="239"/>
        <end position="259"/>
    </location>
</feature>
<feature type="transmembrane region" description="Helical" evidence="6">
    <location>
        <begin position="402"/>
        <end position="424"/>
    </location>
</feature>
<dbReference type="AlphaFoldDB" id="A0A4P6G242"/>
<evidence type="ECO:0000256" key="2">
    <source>
        <dbReference type="ARBA" id="ARBA00022692"/>
    </source>
</evidence>
<evidence type="ECO:0000313" key="9">
    <source>
        <dbReference type="Proteomes" id="UP000291121"/>
    </source>
</evidence>
<feature type="transmembrane region" description="Helical" evidence="6">
    <location>
        <begin position="165"/>
        <end position="184"/>
    </location>
</feature>
<keyword evidence="4 6" id="KW-0472">Membrane</keyword>
<dbReference type="PANTHER" id="PTHR42770">
    <property type="entry name" value="AMINO ACID TRANSPORTER-RELATED"/>
    <property type="match status" value="1"/>
</dbReference>
<dbReference type="Gene3D" id="1.20.1740.10">
    <property type="entry name" value="Amino acid/polyamine transporter I"/>
    <property type="match status" value="1"/>
</dbReference>
<accession>A0A4P6G242</accession>
<feature type="domain" description="Amino acid permease/ SLC12A" evidence="7">
    <location>
        <begin position="24"/>
        <end position="453"/>
    </location>
</feature>
<evidence type="ECO:0000256" key="1">
    <source>
        <dbReference type="ARBA" id="ARBA00004141"/>
    </source>
</evidence>
<evidence type="ECO:0000313" key="8">
    <source>
        <dbReference type="EMBL" id="QAY85435.1"/>
    </source>
</evidence>
<proteinExistence type="predicted"/>
<keyword evidence="2 6" id="KW-0812">Transmembrane</keyword>
<evidence type="ECO:0000256" key="6">
    <source>
        <dbReference type="SAM" id="Phobius"/>
    </source>
</evidence>
<feature type="transmembrane region" description="Helical" evidence="6">
    <location>
        <begin position="56"/>
        <end position="75"/>
    </location>
</feature>
<protein>
    <submittedName>
        <fullName evidence="8">APC family permease</fullName>
    </submittedName>
</protein>
<dbReference type="InterPro" id="IPR050367">
    <property type="entry name" value="APC_superfamily"/>
</dbReference>
<sequence length="497" mass="52718">MNDDHPHSAPATGLQSNSVGLTTVLMQSIAQIAPAVGVLTTIAFNTQQAGLGAPSAYIAAFIIGLIVAVSLAQLGKHFPSAGGFYTYVSATVGPSAGFMVGWLYSWIVALIPGGLAAFTGYVLQTEISKNYGIDIPWQYIAGAILVIVGFIAYKGIKTSGKMLTVLSVVEMLIVAALAVGGLISPGEGGVSLEGFNPANSTSSHGFFLAVVLSIFAFTGWEGAAAVAEEARNPRKVIPQAIIGSLILLGVYYVFCAWGIQTGWGIAHLDTLADSKDSPAFAVAHRLWGNGWILILLALLNSGIAVCIACTVDSTRNWYAMARAEAIPDWLKKVHPVHRTPHTAILTQTILALIVGLVGGTFMQPDQAFFMLATLATIIYVFVYFMGNIGVARFFTTVMRKDLNVIVHIVFPVISTIALFCVLYYSLVPLPEPPVGYAPIAFVVLMVLGLWRLVHLKRSGSDNWKTLSKYVVENDSSAGAPSEQTSPAASPLSAARKA</sequence>
<organism evidence="8 9">
    <name type="scientific">Pseudomonas arsenicoxydans</name>
    <dbReference type="NCBI Taxonomy" id="702115"/>
    <lineage>
        <taxon>Bacteria</taxon>
        <taxon>Pseudomonadati</taxon>
        <taxon>Pseudomonadota</taxon>
        <taxon>Gammaproteobacteria</taxon>
        <taxon>Pseudomonadales</taxon>
        <taxon>Pseudomonadaceae</taxon>
        <taxon>Pseudomonas</taxon>
    </lineage>
</organism>
<gene>
    <name evidence="8" type="ORF">CUN61_16175</name>
</gene>
<feature type="transmembrane region" description="Helical" evidence="6">
    <location>
        <begin position="342"/>
        <end position="362"/>
    </location>
</feature>
<evidence type="ECO:0000256" key="3">
    <source>
        <dbReference type="ARBA" id="ARBA00022989"/>
    </source>
</evidence>
<feature type="transmembrane region" description="Helical" evidence="6">
    <location>
        <begin position="436"/>
        <end position="453"/>
    </location>
</feature>
<feature type="region of interest" description="Disordered" evidence="5">
    <location>
        <begin position="475"/>
        <end position="497"/>
    </location>
</feature>
<dbReference type="Proteomes" id="UP000291121">
    <property type="component" value="Chromosome"/>
</dbReference>
<keyword evidence="3 6" id="KW-1133">Transmembrane helix</keyword>
<evidence type="ECO:0000256" key="5">
    <source>
        <dbReference type="SAM" id="MobiDB-lite"/>
    </source>
</evidence>
<dbReference type="PIRSF" id="PIRSF006060">
    <property type="entry name" value="AA_transporter"/>
    <property type="match status" value="1"/>
</dbReference>
<dbReference type="RefSeq" id="WP_208667614.1">
    <property type="nucleotide sequence ID" value="NZ_CP024767.1"/>
</dbReference>
<feature type="transmembrane region" description="Helical" evidence="6">
    <location>
        <begin position="24"/>
        <end position="44"/>
    </location>
</feature>
<dbReference type="Pfam" id="PF00324">
    <property type="entry name" value="AA_permease"/>
    <property type="match status" value="1"/>
</dbReference>
<keyword evidence="9" id="KW-1185">Reference proteome</keyword>
<evidence type="ECO:0000256" key="4">
    <source>
        <dbReference type="ARBA" id="ARBA00023136"/>
    </source>
</evidence>
<evidence type="ECO:0000259" key="7">
    <source>
        <dbReference type="Pfam" id="PF00324"/>
    </source>
</evidence>